<evidence type="ECO:0000313" key="3">
    <source>
        <dbReference type="Proteomes" id="UP000266841"/>
    </source>
</evidence>
<feature type="compositionally biased region" description="Low complexity" evidence="1">
    <location>
        <begin position="114"/>
        <end position="123"/>
    </location>
</feature>
<accession>K0RY91</accession>
<dbReference type="Proteomes" id="UP000266841">
    <property type="component" value="Unassembled WGS sequence"/>
</dbReference>
<gene>
    <name evidence="2" type="ORF">THAOC_21150</name>
</gene>
<dbReference type="AlphaFoldDB" id="K0RY91"/>
<proteinExistence type="predicted"/>
<feature type="compositionally biased region" description="Basic and acidic residues" evidence="1">
    <location>
        <begin position="177"/>
        <end position="186"/>
    </location>
</feature>
<sequence>METDSSAGYAVAVTEAEEDASFVRSSVNGRHTMDGMSVVEVEAAGGNDESANVAPGHFHALRSPALLKGSSRDIRKVDDANEARSRSTSRSRPGSRRGSDPSPPDHEELLGRNSSPSISVSSSLDRGDHEATIDLDILLDKLGFRDLDPDVTQEKLQEMLRKHISANGNSLPTLNERLTEDTMEDSHAFQDLVISKCKKEKNSSPPNGKGQ</sequence>
<dbReference type="eggNOG" id="ENOG502RWGS">
    <property type="taxonomic scope" value="Eukaryota"/>
</dbReference>
<dbReference type="OrthoDB" id="49472at2759"/>
<keyword evidence="3" id="KW-1185">Reference proteome</keyword>
<feature type="region of interest" description="Disordered" evidence="1">
    <location>
        <begin position="69"/>
        <end position="126"/>
    </location>
</feature>
<feature type="region of interest" description="Disordered" evidence="1">
    <location>
        <begin position="166"/>
        <end position="186"/>
    </location>
</feature>
<feature type="compositionally biased region" description="Basic and acidic residues" evidence="1">
    <location>
        <begin position="97"/>
        <end position="110"/>
    </location>
</feature>
<evidence type="ECO:0000256" key="1">
    <source>
        <dbReference type="SAM" id="MobiDB-lite"/>
    </source>
</evidence>
<comment type="caution">
    <text evidence="2">The sequence shown here is derived from an EMBL/GenBank/DDBJ whole genome shotgun (WGS) entry which is preliminary data.</text>
</comment>
<feature type="compositionally biased region" description="Basic and acidic residues" evidence="1">
    <location>
        <begin position="70"/>
        <end position="85"/>
    </location>
</feature>
<evidence type="ECO:0000313" key="2">
    <source>
        <dbReference type="EMBL" id="EJK58703.1"/>
    </source>
</evidence>
<name>K0RY91_THAOC</name>
<protein>
    <submittedName>
        <fullName evidence="2">Uncharacterized protein</fullName>
    </submittedName>
</protein>
<organism evidence="2 3">
    <name type="scientific">Thalassiosira oceanica</name>
    <name type="common">Marine diatom</name>
    <dbReference type="NCBI Taxonomy" id="159749"/>
    <lineage>
        <taxon>Eukaryota</taxon>
        <taxon>Sar</taxon>
        <taxon>Stramenopiles</taxon>
        <taxon>Ochrophyta</taxon>
        <taxon>Bacillariophyta</taxon>
        <taxon>Coscinodiscophyceae</taxon>
        <taxon>Thalassiosirophycidae</taxon>
        <taxon>Thalassiosirales</taxon>
        <taxon>Thalassiosiraceae</taxon>
        <taxon>Thalassiosira</taxon>
    </lineage>
</organism>
<dbReference type="EMBL" id="AGNL01024454">
    <property type="protein sequence ID" value="EJK58703.1"/>
    <property type="molecule type" value="Genomic_DNA"/>
</dbReference>
<reference evidence="2 3" key="1">
    <citation type="journal article" date="2012" name="Genome Biol.">
        <title>Genome and low-iron response of an oceanic diatom adapted to chronic iron limitation.</title>
        <authorList>
            <person name="Lommer M."/>
            <person name="Specht M."/>
            <person name="Roy A.S."/>
            <person name="Kraemer L."/>
            <person name="Andreson R."/>
            <person name="Gutowska M.A."/>
            <person name="Wolf J."/>
            <person name="Bergner S.V."/>
            <person name="Schilhabel M.B."/>
            <person name="Klostermeier U.C."/>
            <person name="Beiko R.G."/>
            <person name="Rosenstiel P."/>
            <person name="Hippler M."/>
            <person name="Laroche J."/>
        </authorList>
    </citation>
    <scope>NUCLEOTIDE SEQUENCE [LARGE SCALE GENOMIC DNA]</scope>
    <source>
        <strain evidence="2 3">CCMP1005</strain>
    </source>
</reference>